<name>A0A176X8Y4_AGRTU</name>
<keyword evidence="1" id="KW-0808">Transferase</keyword>
<protein>
    <submittedName>
        <fullName evidence="1">3-deoxy-D-manno-octulosonic acid transferase</fullName>
    </submittedName>
</protein>
<dbReference type="InterPro" id="IPR024524">
    <property type="entry name" value="DUF3800"/>
</dbReference>
<evidence type="ECO:0000313" key="2">
    <source>
        <dbReference type="Proteomes" id="UP000077098"/>
    </source>
</evidence>
<evidence type="ECO:0000313" key="1">
    <source>
        <dbReference type="EMBL" id="OAE43610.1"/>
    </source>
</evidence>
<dbReference type="Proteomes" id="UP000077098">
    <property type="component" value="Unassembled WGS sequence"/>
</dbReference>
<dbReference type="EMBL" id="LXPS01000022">
    <property type="protein sequence ID" value="OAE43610.1"/>
    <property type="molecule type" value="Genomic_DNA"/>
</dbReference>
<dbReference type="AlphaFoldDB" id="A0A176X8Y4"/>
<proteinExistence type="predicted"/>
<dbReference type="Pfam" id="PF12686">
    <property type="entry name" value="DUF3800"/>
    <property type="match status" value="1"/>
</dbReference>
<sequence length="244" mass="27933">MGYGDFIVYIDESGDHGMANINPESPVFALTFCIFSKDSYRLEVVPSAQELKFEYWGHDCVVFHGHEIRKARGDFSILLNADVRGNFIEHMNTFIATLPVTIIAAAIDKQKHKSKYAFPKNPYEIALAFCMERLQFWLKENGQLDKTTHLLVEKRGKPEDDALELEFRRIVDGANAFGKMPNLEIRFMDKKHNSTGLQVADLVAYPIARHVIKPDQPNRAYELIEPKIRSYKGKIHGYGLKVFP</sequence>
<reference evidence="1 2" key="1">
    <citation type="submission" date="2016-05" db="EMBL/GenBank/DDBJ databases">
        <authorList>
            <person name="Lavstsen T."/>
            <person name="Jespersen J.S."/>
        </authorList>
    </citation>
    <scope>NUCLEOTIDE SEQUENCE [LARGE SCALE GENOMIC DNA]</scope>
    <source>
        <strain evidence="1 2">KCJ1736</strain>
    </source>
</reference>
<dbReference type="GO" id="GO:0016740">
    <property type="term" value="F:transferase activity"/>
    <property type="evidence" value="ECO:0007669"/>
    <property type="project" value="UniProtKB-KW"/>
</dbReference>
<accession>A0A176X8Y4</accession>
<comment type="caution">
    <text evidence="1">The sequence shown here is derived from an EMBL/GenBank/DDBJ whole genome shotgun (WGS) entry which is preliminary data.</text>
</comment>
<organism evidence="1 2">
    <name type="scientific">Agrobacterium tumefaciens</name>
    <dbReference type="NCBI Taxonomy" id="358"/>
    <lineage>
        <taxon>Bacteria</taxon>
        <taxon>Pseudomonadati</taxon>
        <taxon>Pseudomonadota</taxon>
        <taxon>Alphaproteobacteria</taxon>
        <taxon>Hyphomicrobiales</taxon>
        <taxon>Rhizobiaceae</taxon>
        <taxon>Rhizobium/Agrobacterium group</taxon>
        <taxon>Agrobacterium</taxon>
        <taxon>Agrobacterium tumefaciens complex</taxon>
    </lineage>
</organism>
<gene>
    <name evidence="1" type="ORF">A7J57_04925</name>
</gene>
<dbReference type="RefSeq" id="WP_063949624.1">
    <property type="nucleotide sequence ID" value="NZ_LXPS01000022.1"/>
</dbReference>